<gene>
    <name evidence="3" type="ORF">J2W84_006803</name>
</gene>
<sequence>MKQLLIVFVILMGVEHCYAQKSQWTFGQKAGIGSSGRNKVSYPDSEVNDTYKTGTSYGFGIRGGYCFLKYFTATVDVEWQQVRDERVRTATFNSPGTGQVVNTVRFENVFQRVQVPVAIQFSPFTKTIKPYVKVGIMPNRLLNGSFDNEFRSSESATVDFDKADADFDMEPNTSLDRQLNFFAGIGVGIGKHLSVECVHHFAGRLKYASAYSLNTFVLYPDYYSYALRGTQFSLVYHIW</sequence>
<organism evidence="3 4">
    <name type="scientific">Dyadobacter fermentans</name>
    <dbReference type="NCBI Taxonomy" id="94254"/>
    <lineage>
        <taxon>Bacteria</taxon>
        <taxon>Pseudomonadati</taxon>
        <taxon>Bacteroidota</taxon>
        <taxon>Cytophagia</taxon>
        <taxon>Cytophagales</taxon>
        <taxon>Spirosomataceae</taxon>
        <taxon>Dyadobacter</taxon>
    </lineage>
</organism>
<protein>
    <recommendedName>
        <fullName evidence="2">Outer membrane protein beta-barrel domain-containing protein</fullName>
    </recommendedName>
</protein>
<evidence type="ECO:0000313" key="3">
    <source>
        <dbReference type="EMBL" id="MDR6809727.1"/>
    </source>
</evidence>
<feature type="domain" description="Outer membrane protein beta-barrel" evidence="2">
    <location>
        <begin position="36"/>
        <end position="190"/>
    </location>
</feature>
<keyword evidence="4" id="KW-1185">Reference proteome</keyword>
<name>A0ABU1R8I9_9BACT</name>
<dbReference type="InterPro" id="IPR011250">
    <property type="entry name" value="OMP/PagP_B-barrel"/>
</dbReference>
<accession>A0ABU1R8I9</accession>
<dbReference type="EMBL" id="JAVDTI010000012">
    <property type="protein sequence ID" value="MDR6809727.1"/>
    <property type="molecule type" value="Genomic_DNA"/>
</dbReference>
<comment type="caution">
    <text evidence="3">The sequence shown here is derived from an EMBL/GenBank/DDBJ whole genome shotgun (WGS) entry which is preliminary data.</text>
</comment>
<proteinExistence type="predicted"/>
<reference evidence="3 4" key="1">
    <citation type="submission" date="2023-07" db="EMBL/GenBank/DDBJ databases">
        <title>Sorghum-associated microbial communities from plants grown in Nebraska, USA.</title>
        <authorList>
            <person name="Schachtman D."/>
        </authorList>
    </citation>
    <scope>NUCLEOTIDE SEQUENCE [LARGE SCALE GENOMIC DNA]</scope>
    <source>
        <strain evidence="3 4">BE57</strain>
    </source>
</reference>
<dbReference type="SUPFAM" id="SSF56925">
    <property type="entry name" value="OMPA-like"/>
    <property type="match status" value="1"/>
</dbReference>
<dbReference type="Pfam" id="PF13505">
    <property type="entry name" value="OMP_b-brl"/>
    <property type="match status" value="1"/>
</dbReference>
<dbReference type="RefSeq" id="WP_309993599.1">
    <property type="nucleotide sequence ID" value="NZ_JAVDTI010000012.1"/>
</dbReference>
<dbReference type="InterPro" id="IPR027385">
    <property type="entry name" value="Beta-barrel_OMP"/>
</dbReference>
<dbReference type="Proteomes" id="UP001264980">
    <property type="component" value="Unassembled WGS sequence"/>
</dbReference>
<evidence type="ECO:0000259" key="2">
    <source>
        <dbReference type="Pfam" id="PF13505"/>
    </source>
</evidence>
<keyword evidence="1" id="KW-0732">Signal</keyword>
<evidence type="ECO:0000256" key="1">
    <source>
        <dbReference type="ARBA" id="ARBA00022729"/>
    </source>
</evidence>
<evidence type="ECO:0000313" key="4">
    <source>
        <dbReference type="Proteomes" id="UP001264980"/>
    </source>
</evidence>